<dbReference type="Pfam" id="PF04443">
    <property type="entry name" value="LuxE"/>
    <property type="match status" value="1"/>
</dbReference>
<comment type="caution">
    <text evidence="2">The sequence shown here is derived from an EMBL/GenBank/DDBJ whole genome shotgun (WGS) entry which is preliminary data.</text>
</comment>
<name>A0A532V933_UNCT6</name>
<accession>A0A532V933</accession>
<dbReference type="Proteomes" id="UP000317778">
    <property type="component" value="Unassembled WGS sequence"/>
</dbReference>
<organism evidence="2 3">
    <name type="scientific">candidate division TA06 bacterium B3_TA06</name>
    <dbReference type="NCBI Taxonomy" id="2012487"/>
    <lineage>
        <taxon>Bacteria</taxon>
        <taxon>Bacteria division TA06</taxon>
    </lineage>
</organism>
<dbReference type="GO" id="GO:0047474">
    <property type="term" value="F:long-chain fatty acid--protein ligase activity"/>
    <property type="evidence" value="ECO:0007669"/>
    <property type="project" value="InterPro"/>
</dbReference>
<evidence type="ECO:0000259" key="1">
    <source>
        <dbReference type="Pfam" id="PF04443"/>
    </source>
</evidence>
<evidence type="ECO:0000313" key="2">
    <source>
        <dbReference type="EMBL" id="TKJ43709.1"/>
    </source>
</evidence>
<sequence>MPKTTKKTNKYATDSEFVRDLEHDITAFIKAGAEQSDVDEKYNELALRLFEYQYNMNIPYQKYCDKYGKKPGTIDSWEEIPVVTTSAFKEVTFRTFPEEETVMLMTSSGTDDPEKRSKVYLNKMGLELFDLSTQTAIELGLYGSPDEKFHALLLGPDPELTPEASIVVRGLIQVVEGHYIGKPEFFIKPDGFDFAGLAERLRQAEETGEPVVIAGATFGHIHFFDYCQSQGISFKLPEGSRCFDGGGYKGKARQITREEYCQLAKKVLDVPSHLLVNCYGMVEVPLPFMENVFYNHRKGIKEPRYKMIPHWGKTLVVDPDTLKPLPKGERGLLRHYCLANLVTAQAIQTDDVGVAIGSGFEILGRAKGSEARGCSIAIDELLSAQKK</sequence>
<feature type="domain" description="Acyl-protein synthetase LuxE" evidence="1">
    <location>
        <begin position="26"/>
        <end position="381"/>
    </location>
</feature>
<gene>
    <name evidence="2" type="ORF">CEE36_03210</name>
</gene>
<dbReference type="GO" id="GO:0008218">
    <property type="term" value="P:bioluminescence"/>
    <property type="evidence" value="ECO:0007669"/>
    <property type="project" value="InterPro"/>
</dbReference>
<proteinExistence type="predicted"/>
<evidence type="ECO:0000313" key="3">
    <source>
        <dbReference type="Proteomes" id="UP000317778"/>
    </source>
</evidence>
<dbReference type="Gene3D" id="3.40.50.12780">
    <property type="entry name" value="N-terminal domain of ligase-like"/>
    <property type="match status" value="1"/>
</dbReference>
<reference evidence="2 3" key="1">
    <citation type="submission" date="2017-06" db="EMBL/GenBank/DDBJ databases">
        <title>Novel microbial phyla capable of carbon fixation and sulfur reduction in deep-sea sediments.</title>
        <authorList>
            <person name="Huang J."/>
            <person name="Baker B."/>
            <person name="Wang Y."/>
        </authorList>
    </citation>
    <scope>NUCLEOTIDE SEQUENCE [LARGE SCALE GENOMIC DNA]</scope>
    <source>
        <strain evidence="2">B3_TA06</strain>
    </source>
</reference>
<protein>
    <recommendedName>
        <fullName evidence="1">Acyl-protein synthetase LuxE domain-containing protein</fullName>
    </recommendedName>
</protein>
<dbReference type="EMBL" id="NJBO01000003">
    <property type="protein sequence ID" value="TKJ43709.1"/>
    <property type="molecule type" value="Genomic_DNA"/>
</dbReference>
<dbReference type="AlphaFoldDB" id="A0A532V933"/>
<dbReference type="InterPro" id="IPR042099">
    <property type="entry name" value="ANL_N_sf"/>
</dbReference>
<dbReference type="InterPro" id="IPR007534">
    <property type="entry name" value="LuxE"/>
</dbReference>